<reference evidence="1" key="2">
    <citation type="journal article" date="2015" name="Fish Shellfish Immunol.">
        <title>Early steps in the European eel (Anguilla anguilla)-Vibrio vulnificus interaction in the gills: Role of the RtxA13 toxin.</title>
        <authorList>
            <person name="Callol A."/>
            <person name="Pajuelo D."/>
            <person name="Ebbesson L."/>
            <person name="Teles M."/>
            <person name="MacKenzie S."/>
            <person name="Amaro C."/>
        </authorList>
    </citation>
    <scope>NUCLEOTIDE SEQUENCE</scope>
</reference>
<protein>
    <submittedName>
        <fullName evidence="1">Uncharacterized protein</fullName>
    </submittedName>
</protein>
<accession>A0A0E9U513</accession>
<sequence>MINVNADVGPNSTLTLIGQLPRMTYIS</sequence>
<proteinExistence type="predicted"/>
<name>A0A0E9U513_ANGAN</name>
<evidence type="ECO:0000313" key="1">
    <source>
        <dbReference type="EMBL" id="JAH60063.1"/>
    </source>
</evidence>
<reference evidence="1" key="1">
    <citation type="submission" date="2014-11" db="EMBL/GenBank/DDBJ databases">
        <authorList>
            <person name="Amaro Gonzalez C."/>
        </authorList>
    </citation>
    <scope>NUCLEOTIDE SEQUENCE</scope>
</reference>
<organism evidence="1">
    <name type="scientific">Anguilla anguilla</name>
    <name type="common">European freshwater eel</name>
    <name type="synonym">Muraena anguilla</name>
    <dbReference type="NCBI Taxonomy" id="7936"/>
    <lineage>
        <taxon>Eukaryota</taxon>
        <taxon>Metazoa</taxon>
        <taxon>Chordata</taxon>
        <taxon>Craniata</taxon>
        <taxon>Vertebrata</taxon>
        <taxon>Euteleostomi</taxon>
        <taxon>Actinopterygii</taxon>
        <taxon>Neopterygii</taxon>
        <taxon>Teleostei</taxon>
        <taxon>Anguilliformes</taxon>
        <taxon>Anguillidae</taxon>
        <taxon>Anguilla</taxon>
    </lineage>
</organism>
<dbReference type="EMBL" id="GBXM01048514">
    <property type="protein sequence ID" value="JAH60063.1"/>
    <property type="molecule type" value="Transcribed_RNA"/>
</dbReference>
<dbReference type="AlphaFoldDB" id="A0A0E9U513"/>